<dbReference type="InterPro" id="IPR005017">
    <property type="entry name" value="OMPP1/FadL/TodX"/>
</dbReference>
<evidence type="ECO:0000256" key="6">
    <source>
        <dbReference type="ARBA" id="ARBA00023136"/>
    </source>
</evidence>
<accession>A0ABX0VXW5</accession>
<organism evidence="9 10">
    <name type="scientific">Marivivens donghaensis</name>
    <dbReference type="NCBI Taxonomy" id="1699413"/>
    <lineage>
        <taxon>Bacteria</taxon>
        <taxon>Pseudomonadati</taxon>
        <taxon>Pseudomonadota</taxon>
        <taxon>Alphaproteobacteria</taxon>
        <taxon>Rhodobacterales</taxon>
        <taxon>Paracoccaceae</taxon>
        <taxon>Marivivens group</taxon>
        <taxon>Marivivens</taxon>
    </lineage>
</organism>
<comment type="subcellular location">
    <subcellularLocation>
        <location evidence="1">Cell outer membrane</location>
        <topology evidence="1">Multi-pass membrane protein</topology>
    </subcellularLocation>
</comment>
<evidence type="ECO:0008006" key="11">
    <source>
        <dbReference type="Google" id="ProtNLM"/>
    </source>
</evidence>
<evidence type="ECO:0000256" key="2">
    <source>
        <dbReference type="ARBA" id="ARBA00008163"/>
    </source>
</evidence>
<protein>
    <recommendedName>
        <fullName evidence="11">Long-chain fatty acid transport protein</fullName>
    </recommendedName>
</protein>
<reference evidence="9 10" key="1">
    <citation type="submission" date="2020-03" db="EMBL/GenBank/DDBJ databases">
        <title>Bacterial isolates of synthetic phycosphere.</title>
        <authorList>
            <person name="Fu H."/>
            <person name="Moran M.A."/>
        </authorList>
    </citation>
    <scope>NUCLEOTIDE SEQUENCE [LARGE SCALE GENOMIC DNA]</scope>
    <source>
        <strain evidence="9 10">HF1</strain>
    </source>
</reference>
<keyword evidence="4" id="KW-0812">Transmembrane</keyword>
<sequence length="370" mass="38896">MKYALSAGAFLLLGTAMANAAGIDRSGQPVGLLWEEGDAFELSFGAVDPSISGTVAIPGVGVLGSGDMAESYNQIGLGFKKQLNDQWSVTVMYDQPFGADVAYPTGTNYPLAGTTADLNSDGITGVAKYQINDNFSVYGGARMVSVGGDVEIYQNGALTYTGEFANTSGTGYVAGAAYERKDIALRVALTYSSEIDLSIPTMENGNPSLNTEVTLPDSWNLDFQSGIMADTLLFGSVRYVDWSEFDITPFGYNLATGDSLVDYANDGMTYSLGVGRRFTDDWSAAITLSYEESNGGLVSNLGPTDGNFGVGLGATYQVQDNAKITFGMKWVDIGDASTDLTPTGLPAGAIQGKFTDNSATAFGVKLVTTF</sequence>
<keyword evidence="6" id="KW-0472">Membrane</keyword>
<evidence type="ECO:0000256" key="1">
    <source>
        <dbReference type="ARBA" id="ARBA00004571"/>
    </source>
</evidence>
<keyword evidence="5 8" id="KW-0732">Signal</keyword>
<feature type="signal peptide" evidence="8">
    <location>
        <begin position="1"/>
        <end position="20"/>
    </location>
</feature>
<keyword evidence="10" id="KW-1185">Reference proteome</keyword>
<evidence type="ECO:0000256" key="7">
    <source>
        <dbReference type="ARBA" id="ARBA00023237"/>
    </source>
</evidence>
<dbReference type="Pfam" id="PF03349">
    <property type="entry name" value="Toluene_X"/>
    <property type="match status" value="1"/>
</dbReference>
<evidence type="ECO:0000256" key="5">
    <source>
        <dbReference type="ARBA" id="ARBA00022729"/>
    </source>
</evidence>
<dbReference type="RefSeq" id="WP_167638297.1">
    <property type="nucleotide sequence ID" value="NZ_JAATOP010000006.1"/>
</dbReference>
<comment type="caution">
    <text evidence="9">The sequence shown here is derived from an EMBL/GenBank/DDBJ whole genome shotgun (WGS) entry which is preliminary data.</text>
</comment>
<feature type="chain" id="PRO_5047189924" description="Long-chain fatty acid transport protein" evidence="8">
    <location>
        <begin position="21"/>
        <end position="370"/>
    </location>
</feature>
<dbReference type="EMBL" id="JAATOP010000006">
    <property type="protein sequence ID" value="NIY72914.1"/>
    <property type="molecule type" value="Genomic_DNA"/>
</dbReference>
<dbReference type="PANTHER" id="PTHR35093:SF8">
    <property type="entry name" value="OUTER MEMBRANE PROTEIN NMB0088-RELATED"/>
    <property type="match status" value="1"/>
</dbReference>
<name>A0ABX0VXW5_9RHOB</name>
<dbReference type="PANTHER" id="PTHR35093">
    <property type="entry name" value="OUTER MEMBRANE PROTEIN NMB0088-RELATED"/>
    <property type="match status" value="1"/>
</dbReference>
<evidence type="ECO:0000256" key="8">
    <source>
        <dbReference type="SAM" id="SignalP"/>
    </source>
</evidence>
<gene>
    <name evidence="9" type="ORF">HCZ30_10785</name>
</gene>
<evidence type="ECO:0000256" key="4">
    <source>
        <dbReference type="ARBA" id="ARBA00022692"/>
    </source>
</evidence>
<evidence type="ECO:0000256" key="3">
    <source>
        <dbReference type="ARBA" id="ARBA00022452"/>
    </source>
</evidence>
<dbReference type="SUPFAM" id="SSF56935">
    <property type="entry name" value="Porins"/>
    <property type="match status" value="1"/>
</dbReference>
<keyword evidence="7" id="KW-0998">Cell outer membrane</keyword>
<keyword evidence="3" id="KW-1134">Transmembrane beta strand</keyword>
<dbReference type="Gene3D" id="2.40.160.60">
    <property type="entry name" value="Outer membrane protein transport protein (OMPP1/FadL/TodX)"/>
    <property type="match status" value="1"/>
</dbReference>
<comment type="similarity">
    <text evidence="2">Belongs to the OmpP1/FadL family.</text>
</comment>
<evidence type="ECO:0000313" key="9">
    <source>
        <dbReference type="EMBL" id="NIY72914.1"/>
    </source>
</evidence>
<proteinExistence type="inferred from homology"/>
<dbReference type="Proteomes" id="UP000709466">
    <property type="component" value="Unassembled WGS sequence"/>
</dbReference>
<evidence type="ECO:0000313" key="10">
    <source>
        <dbReference type="Proteomes" id="UP000709466"/>
    </source>
</evidence>